<accession>A0A420XKK1</accession>
<proteinExistence type="predicted"/>
<dbReference type="SUPFAM" id="SSF53850">
    <property type="entry name" value="Periplasmic binding protein-like II"/>
    <property type="match status" value="1"/>
</dbReference>
<dbReference type="InterPro" id="IPR006311">
    <property type="entry name" value="TAT_signal"/>
</dbReference>
<dbReference type="PANTHER" id="PTHR43649">
    <property type="entry name" value="ARABINOSE-BINDING PROTEIN-RELATED"/>
    <property type="match status" value="1"/>
</dbReference>
<keyword evidence="3" id="KW-0472">Membrane</keyword>
<feature type="compositionally biased region" description="Polar residues" evidence="6">
    <location>
        <begin position="1"/>
        <end position="13"/>
    </location>
</feature>
<keyword evidence="8" id="KW-1185">Reference proteome</keyword>
<dbReference type="Gene3D" id="3.40.190.10">
    <property type="entry name" value="Periplasmic binding protein-like II"/>
    <property type="match status" value="2"/>
</dbReference>
<dbReference type="EMBL" id="RBWV01000015">
    <property type="protein sequence ID" value="RKS69191.1"/>
    <property type="molecule type" value="Genomic_DNA"/>
</dbReference>
<comment type="caution">
    <text evidence="7">The sequence shown here is derived from an EMBL/GenBank/DDBJ whole genome shotgun (WGS) entry which is preliminary data.</text>
</comment>
<protein>
    <submittedName>
        <fullName evidence="7">ABC-type glycerol-3-phosphate transport system substrate-binding protein</fullName>
    </submittedName>
</protein>
<keyword evidence="2" id="KW-0732">Signal</keyword>
<evidence type="ECO:0000256" key="1">
    <source>
        <dbReference type="ARBA" id="ARBA00022475"/>
    </source>
</evidence>
<feature type="region of interest" description="Disordered" evidence="6">
    <location>
        <begin position="1"/>
        <end position="20"/>
    </location>
</feature>
<keyword evidence="4" id="KW-0564">Palmitate</keyword>
<dbReference type="Proteomes" id="UP000281955">
    <property type="component" value="Unassembled WGS sequence"/>
</dbReference>
<evidence type="ECO:0000313" key="7">
    <source>
        <dbReference type="EMBL" id="RKS69191.1"/>
    </source>
</evidence>
<evidence type="ECO:0000256" key="3">
    <source>
        <dbReference type="ARBA" id="ARBA00023136"/>
    </source>
</evidence>
<evidence type="ECO:0000256" key="6">
    <source>
        <dbReference type="SAM" id="MobiDB-lite"/>
    </source>
</evidence>
<dbReference type="InterPro" id="IPR006059">
    <property type="entry name" value="SBP"/>
</dbReference>
<evidence type="ECO:0000256" key="2">
    <source>
        <dbReference type="ARBA" id="ARBA00022729"/>
    </source>
</evidence>
<dbReference type="CDD" id="cd13585">
    <property type="entry name" value="PBP2_TMBP_like"/>
    <property type="match status" value="1"/>
</dbReference>
<dbReference type="AlphaFoldDB" id="A0A420XKK1"/>
<organism evidence="7 8">
    <name type="scientific">Motilibacter peucedani</name>
    <dbReference type="NCBI Taxonomy" id="598650"/>
    <lineage>
        <taxon>Bacteria</taxon>
        <taxon>Bacillati</taxon>
        <taxon>Actinomycetota</taxon>
        <taxon>Actinomycetes</taxon>
        <taxon>Motilibacterales</taxon>
        <taxon>Motilibacteraceae</taxon>
        <taxon>Motilibacter</taxon>
    </lineage>
</organism>
<sequence length="458" mass="48064">MSDQQTPEQTGSAPASAPMSRRTLLKLGSLGAAAMGVSPLLAACGGSSSGSASSSGSSSAAVGGSGGGKKATVRVWTWYTQQQKEFPRLISEFQAKNPNITVENRIFGTPDQFLPALAAAVSAGNPPEIFAPHIRALTYGQQGVSADLKKELGDDFLADFFKSTRDEYTLEGKQYALGWMAQTFGIFYNPDMLSAAGVQGEPETWDDLIAAAAKIGKTGKAAVTVSANPSTSGLDFFLPLLAQVTDDPTYYLKLDQLDGVSYTDQPVIDALTLLQKLVKAKVFQPGVNGTAGDQAEQLFYTGGSAMLFNGSWTPQDLITNAPKGFADKVKVMQTPALKPGAKHYTANQAGAGLAVSETSKNKDAALEFVKFIYSPEQYATTMNNSNSMPSTQSAAEKVSNPVLKQMTSWLIAGNGVPHIPFGNGSSEAGGPLASIYDGSGDPADVAKKMQEAVKNVRG</sequence>
<dbReference type="Pfam" id="PF01547">
    <property type="entry name" value="SBP_bac_1"/>
    <property type="match status" value="1"/>
</dbReference>
<name>A0A420XKK1_9ACTN</name>
<evidence type="ECO:0000256" key="4">
    <source>
        <dbReference type="ARBA" id="ARBA00023139"/>
    </source>
</evidence>
<evidence type="ECO:0000313" key="8">
    <source>
        <dbReference type="Proteomes" id="UP000281955"/>
    </source>
</evidence>
<dbReference type="InterPro" id="IPR050490">
    <property type="entry name" value="Bact_solute-bd_prot1"/>
</dbReference>
<keyword evidence="5" id="KW-0449">Lipoprotein</keyword>
<dbReference type="RefSeq" id="WP_183062042.1">
    <property type="nucleotide sequence ID" value="NZ_RBWV01000015.1"/>
</dbReference>
<dbReference type="PANTHER" id="PTHR43649:SF33">
    <property type="entry name" value="POLYGALACTURONAN_RHAMNOGALACTURONAN-BINDING PROTEIN YTCQ"/>
    <property type="match status" value="1"/>
</dbReference>
<reference evidence="7 8" key="1">
    <citation type="submission" date="2018-10" db="EMBL/GenBank/DDBJ databases">
        <title>Genomic Encyclopedia of Archaeal and Bacterial Type Strains, Phase II (KMG-II): from individual species to whole genera.</title>
        <authorList>
            <person name="Goeker M."/>
        </authorList>
    </citation>
    <scope>NUCLEOTIDE SEQUENCE [LARGE SCALE GENOMIC DNA]</scope>
    <source>
        <strain evidence="7 8">RP-AC37</strain>
    </source>
</reference>
<dbReference type="InParanoid" id="A0A420XKK1"/>
<gene>
    <name evidence="7" type="ORF">CLV35_3365</name>
</gene>
<dbReference type="PROSITE" id="PS51318">
    <property type="entry name" value="TAT"/>
    <property type="match status" value="1"/>
</dbReference>
<keyword evidence="1" id="KW-1003">Cell membrane</keyword>
<evidence type="ECO:0000256" key="5">
    <source>
        <dbReference type="ARBA" id="ARBA00023288"/>
    </source>
</evidence>